<dbReference type="Gene3D" id="1.10.150.20">
    <property type="entry name" value="5' to 3' exonuclease, C-terminal subdomain"/>
    <property type="match status" value="1"/>
</dbReference>
<keyword evidence="5" id="KW-0460">Magnesium</keyword>
<feature type="domain" description="XPG-I" evidence="6">
    <location>
        <begin position="98"/>
        <end position="167"/>
    </location>
</feature>
<evidence type="ECO:0000256" key="2">
    <source>
        <dbReference type="ARBA" id="ARBA00022763"/>
    </source>
</evidence>
<dbReference type="InterPro" id="IPR029060">
    <property type="entry name" value="PIN-like_dom_sf"/>
</dbReference>
<dbReference type="PANTHER" id="PTHR11081:SF8">
    <property type="entry name" value="EXONUCLEASE 1"/>
    <property type="match status" value="1"/>
</dbReference>
<feature type="domain" description="XPG N-terminal" evidence="7">
    <location>
        <begin position="1"/>
        <end position="88"/>
    </location>
</feature>
<protein>
    <recommendedName>
        <fullName evidence="5">Exonuclease 1</fullName>
        <ecNumber evidence="5">3.1.-.-</ecNumber>
    </recommendedName>
</protein>
<evidence type="ECO:0000256" key="4">
    <source>
        <dbReference type="ARBA" id="ARBA00023242"/>
    </source>
</evidence>
<dbReference type="GO" id="GO:0003677">
    <property type="term" value="F:DNA binding"/>
    <property type="evidence" value="ECO:0007669"/>
    <property type="project" value="UniProtKB-UniRule"/>
</dbReference>
<dbReference type="Proteomes" id="UP000274429">
    <property type="component" value="Unassembled WGS sequence"/>
</dbReference>
<evidence type="ECO:0000313" key="10">
    <source>
        <dbReference type="WBParaSite" id="TTAC_0000714401-mRNA-1"/>
    </source>
</evidence>
<dbReference type="WBParaSite" id="TTAC_0000714401-mRNA-1">
    <property type="protein sequence ID" value="TTAC_0000714401-mRNA-1"/>
    <property type="gene ID" value="TTAC_0000714401"/>
</dbReference>
<comment type="subcellular location">
    <subcellularLocation>
        <location evidence="1 5">Nucleus</location>
    </subcellularLocation>
</comment>
<keyword evidence="9" id="KW-1185">Reference proteome</keyword>
<dbReference type="EC" id="3.1.-.-" evidence="5"/>
<dbReference type="GO" id="GO:0006310">
    <property type="term" value="P:DNA recombination"/>
    <property type="evidence" value="ECO:0007669"/>
    <property type="project" value="TreeGrafter"/>
</dbReference>
<dbReference type="SUPFAM" id="SSF88723">
    <property type="entry name" value="PIN domain-like"/>
    <property type="match status" value="1"/>
</dbReference>
<accession>A0A0R3X1P0</accession>
<dbReference type="STRING" id="6205.A0A0R3X1P0"/>
<evidence type="ECO:0000259" key="7">
    <source>
        <dbReference type="SMART" id="SM00485"/>
    </source>
</evidence>
<evidence type="ECO:0000256" key="5">
    <source>
        <dbReference type="RuleBase" id="RU910737"/>
    </source>
</evidence>
<dbReference type="GO" id="GO:0035312">
    <property type="term" value="F:5'-3' DNA exonuclease activity"/>
    <property type="evidence" value="ECO:0007669"/>
    <property type="project" value="UniProtKB-UniRule"/>
</dbReference>
<dbReference type="GO" id="GO:0006298">
    <property type="term" value="P:mismatch repair"/>
    <property type="evidence" value="ECO:0007669"/>
    <property type="project" value="TreeGrafter"/>
</dbReference>
<proteinExistence type="inferred from homology"/>
<dbReference type="InterPro" id="IPR006084">
    <property type="entry name" value="XPG/Rad2"/>
</dbReference>
<dbReference type="SMART" id="SM00484">
    <property type="entry name" value="XPGI"/>
    <property type="match status" value="1"/>
</dbReference>
<dbReference type="PANTHER" id="PTHR11081">
    <property type="entry name" value="FLAP ENDONUCLEASE FAMILY MEMBER"/>
    <property type="match status" value="1"/>
</dbReference>
<keyword evidence="5" id="KW-0238">DNA-binding</keyword>
<keyword evidence="3 5" id="KW-0234">DNA repair</keyword>
<evidence type="ECO:0000259" key="6">
    <source>
        <dbReference type="SMART" id="SM00484"/>
    </source>
</evidence>
<evidence type="ECO:0000313" key="9">
    <source>
        <dbReference type="Proteomes" id="UP000274429"/>
    </source>
</evidence>
<dbReference type="GO" id="GO:0017108">
    <property type="term" value="F:5'-flap endonuclease activity"/>
    <property type="evidence" value="ECO:0007669"/>
    <property type="project" value="TreeGrafter"/>
</dbReference>
<dbReference type="GO" id="GO:0046872">
    <property type="term" value="F:metal ion binding"/>
    <property type="evidence" value="ECO:0007669"/>
    <property type="project" value="UniProtKB-UniRule"/>
</dbReference>
<keyword evidence="4 5" id="KW-0539">Nucleus</keyword>
<dbReference type="Pfam" id="PF00752">
    <property type="entry name" value="XPG_N"/>
    <property type="match status" value="1"/>
</dbReference>
<organism evidence="10">
    <name type="scientific">Hydatigena taeniaeformis</name>
    <name type="common">Feline tapeworm</name>
    <name type="synonym">Taenia taeniaeformis</name>
    <dbReference type="NCBI Taxonomy" id="6205"/>
    <lineage>
        <taxon>Eukaryota</taxon>
        <taxon>Metazoa</taxon>
        <taxon>Spiralia</taxon>
        <taxon>Lophotrochozoa</taxon>
        <taxon>Platyhelminthes</taxon>
        <taxon>Cestoda</taxon>
        <taxon>Eucestoda</taxon>
        <taxon>Cyclophyllidea</taxon>
        <taxon>Taeniidae</taxon>
        <taxon>Hydatigera</taxon>
    </lineage>
</organism>
<sequence length="236" mass="25853">MGVNGLLPFLKKCSRRVNIRDFKGYTVAVDAYCWIHRASYSCAMDIALGNPTSQSRKMYRERAAQCLLAGDQKAAQECFERSIDITPGMARAVINAARNLGIDCIIAPYESDAQLAYLVKSGYADLVITEDSDLLLFGCKQVIFKLDLTGSGTLIAWSAGIGEKCCGIASQEFSPANLRFMGILSGCDYFPGIPRIGLATAAKVSVLALNQLKCSFEVIHFSFEFGSVWRSPLLYR</sequence>
<comment type="cofactor">
    <cofactor evidence="5">
        <name>Mg(2+)</name>
        <dbReference type="ChEBI" id="CHEBI:18420"/>
    </cofactor>
    <text evidence="5">Binds 2 magnesium ions per subunit. They probably participate in the reaction catalyzed by the enzyme. May bind an additional third magnesium ion after substrate binding.</text>
</comment>
<keyword evidence="5" id="KW-0479">Metal-binding</keyword>
<keyword evidence="5" id="KW-0228">DNA excision</keyword>
<name>A0A0R3X1P0_HYDTA</name>
<dbReference type="InterPro" id="IPR044752">
    <property type="entry name" value="PIN-like_EXO1"/>
</dbReference>
<dbReference type="PRINTS" id="PR00853">
    <property type="entry name" value="XPGRADSUPER"/>
</dbReference>
<dbReference type="EMBL" id="UYWX01020348">
    <property type="protein sequence ID" value="VDM31462.1"/>
    <property type="molecule type" value="Genomic_DNA"/>
</dbReference>
<dbReference type="SMART" id="SM00485">
    <property type="entry name" value="XPGN"/>
    <property type="match status" value="1"/>
</dbReference>
<keyword evidence="5" id="KW-0269">Exonuclease</keyword>
<comment type="similarity">
    <text evidence="5">Belongs to the XPG/RAD2 endonuclease family. EXO1 subfamily.</text>
</comment>
<gene>
    <name evidence="8" type="ORF">TTAC_LOCUS7129</name>
</gene>
<reference evidence="8 9" key="2">
    <citation type="submission" date="2018-11" db="EMBL/GenBank/DDBJ databases">
        <authorList>
            <consortium name="Pathogen Informatics"/>
        </authorList>
    </citation>
    <scope>NUCLEOTIDE SEQUENCE [LARGE SCALE GENOMIC DNA]</scope>
</reference>
<keyword evidence="2 5" id="KW-0227">DNA damage</keyword>
<keyword evidence="5" id="KW-0378">Hydrolase</keyword>
<dbReference type="Gene3D" id="3.40.50.1010">
    <property type="entry name" value="5'-nuclease"/>
    <property type="match status" value="2"/>
</dbReference>
<dbReference type="AlphaFoldDB" id="A0A0R3X1P0"/>
<keyword evidence="5" id="KW-0540">Nuclease</keyword>
<dbReference type="Pfam" id="PF00867">
    <property type="entry name" value="XPG_I"/>
    <property type="match status" value="1"/>
</dbReference>
<dbReference type="OrthoDB" id="26491at2759"/>
<dbReference type="CDD" id="cd09857">
    <property type="entry name" value="PIN_EXO1"/>
    <property type="match status" value="1"/>
</dbReference>
<evidence type="ECO:0000256" key="1">
    <source>
        <dbReference type="ARBA" id="ARBA00004123"/>
    </source>
</evidence>
<dbReference type="InterPro" id="IPR006086">
    <property type="entry name" value="XPG-I_dom"/>
</dbReference>
<evidence type="ECO:0000256" key="3">
    <source>
        <dbReference type="ARBA" id="ARBA00023204"/>
    </source>
</evidence>
<keyword evidence="5" id="KW-0267">Excision nuclease</keyword>
<reference evidence="10" key="1">
    <citation type="submission" date="2017-02" db="UniProtKB">
        <authorList>
            <consortium name="WormBaseParasite"/>
        </authorList>
    </citation>
    <scope>IDENTIFICATION</scope>
</reference>
<comment type="function">
    <text evidence="5">5'-&gt;3' double-stranded DNA exonuclease which may also possess a cryptic 3'-&gt;5' double-stranded DNA exonuclease activity. Functions in DNA mismatch repair.</text>
</comment>
<evidence type="ECO:0000313" key="8">
    <source>
        <dbReference type="EMBL" id="VDM31462.1"/>
    </source>
</evidence>
<dbReference type="InterPro" id="IPR006085">
    <property type="entry name" value="XPG_DNA_repair_N"/>
</dbReference>
<dbReference type="GO" id="GO:0005634">
    <property type="term" value="C:nucleus"/>
    <property type="evidence" value="ECO:0007669"/>
    <property type="project" value="UniProtKB-SubCell"/>
</dbReference>